<proteinExistence type="predicted"/>
<reference evidence="2" key="1">
    <citation type="journal article" date="2014" name="Soil Biol. Biochem.">
        <title>Structure and function of bacterial communities in ageing soils: Insights from the Mendocino ecological staircase.</title>
        <authorList>
            <person name="Uroz S."/>
            <person name="Tech J.J."/>
            <person name="Sawaya N.A."/>
            <person name="Frey-Klett P."/>
            <person name="Leveau J.H.J."/>
        </authorList>
    </citation>
    <scope>NUCLEOTIDE SEQUENCE [LARGE SCALE GENOMIC DNA]</scope>
    <source>
        <strain evidence="2">Cal35</strain>
    </source>
</reference>
<dbReference type="KEGG" id="care:LT85_0955"/>
<evidence type="ECO:0000313" key="2">
    <source>
        <dbReference type="Proteomes" id="UP000030302"/>
    </source>
</evidence>
<accession>A0A0A1F5X7</accession>
<name>A0A0A1F5X7_9BURK</name>
<dbReference type="STRING" id="279058.LT85_0955"/>
<dbReference type="Pfam" id="PF12266">
    <property type="entry name" value="DUF3613"/>
    <property type="match status" value="1"/>
</dbReference>
<keyword evidence="2" id="KW-1185">Reference proteome</keyword>
<dbReference type="Proteomes" id="UP000030302">
    <property type="component" value="Chromosome"/>
</dbReference>
<dbReference type="InterPro" id="IPR022053">
    <property type="entry name" value="DUF3613"/>
</dbReference>
<organism evidence="1 2">
    <name type="scientific">Collimonas arenae</name>
    <dbReference type="NCBI Taxonomy" id="279058"/>
    <lineage>
        <taxon>Bacteria</taxon>
        <taxon>Pseudomonadati</taxon>
        <taxon>Pseudomonadota</taxon>
        <taxon>Betaproteobacteria</taxon>
        <taxon>Burkholderiales</taxon>
        <taxon>Oxalobacteraceae</taxon>
        <taxon>Collimonas</taxon>
    </lineage>
</organism>
<dbReference type="HOGENOM" id="CLU_137741_1_0_4"/>
<protein>
    <submittedName>
        <fullName evidence="1">Putative exported protein</fullName>
    </submittedName>
</protein>
<dbReference type="AlphaFoldDB" id="A0A0A1F5X7"/>
<dbReference type="EMBL" id="CP009962">
    <property type="protein sequence ID" value="AIY40113.1"/>
    <property type="molecule type" value="Genomic_DNA"/>
</dbReference>
<dbReference type="RefSeq" id="WP_052134664.1">
    <property type="nucleotide sequence ID" value="NZ_CP009962.1"/>
</dbReference>
<gene>
    <name evidence="1" type="ORF">LT85_0955</name>
</gene>
<dbReference type="OrthoDB" id="8797260at2"/>
<sequence>MKAQGILLQHIFLTASVLLATAGFSQVVAQNMTPLTGALLQEPVHTVNPAAPTATPAALSAAAYPQTATVAAAPAQSSTTAVPPERRTGVRIGDVTHTLLQAQADGRVAGTGLPMLGATADVSWERYLESFRHPLPEFYDNKVTKKQSD</sequence>
<evidence type="ECO:0000313" key="1">
    <source>
        <dbReference type="EMBL" id="AIY40113.1"/>
    </source>
</evidence>